<feature type="domain" description="Transposase (putative) YhgA-like" evidence="1">
    <location>
        <begin position="6"/>
        <end position="202"/>
    </location>
</feature>
<dbReference type="InterPro" id="IPR006842">
    <property type="entry name" value="Transposase_31"/>
</dbReference>
<dbReference type="Pfam" id="PF04754">
    <property type="entry name" value="Transposase_31"/>
    <property type="match status" value="1"/>
</dbReference>
<dbReference type="EMBL" id="BAAFGK010000004">
    <property type="protein sequence ID" value="GAB0057898.1"/>
    <property type="molecule type" value="Genomic_DNA"/>
</dbReference>
<reference evidence="3 4" key="2">
    <citation type="submission" date="2024-09" db="EMBL/GenBank/DDBJ databases">
        <title>Draft genome sequence of Candidatus Magnetaquicoccaceae bacterium FCR-1.</title>
        <authorList>
            <person name="Shimoshige H."/>
            <person name="Shimamura S."/>
            <person name="Taoka A."/>
            <person name="Kobayashi H."/>
            <person name="Maekawa T."/>
        </authorList>
    </citation>
    <scope>NUCLEOTIDE SEQUENCE [LARGE SCALE GENOMIC DNA]</scope>
    <source>
        <strain evidence="3 4">FCR-1</strain>
    </source>
</reference>
<dbReference type="Pfam" id="PF14261">
    <property type="entry name" value="DUF4351"/>
    <property type="match status" value="1"/>
</dbReference>
<dbReference type="PANTHER" id="PTHR34611">
    <property type="match status" value="1"/>
</dbReference>
<dbReference type="InterPro" id="IPR051699">
    <property type="entry name" value="Rpn/YhgA-like_nuclease"/>
</dbReference>
<evidence type="ECO:0000259" key="2">
    <source>
        <dbReference type="Pfam" id="PF14261"/>
    </source>
</evidence>
<comment type="caution">
    <text evidence="3">The sequence shown here is derived from an EMBL/GenBank/DDBJ whole genome shotgun (WGS) entry which is preliminary data.</text>
</comment>
<organism evidence="3 4">
    <name type="scientific">Candidatus Magnetaquiglobus chichijimensis</name>
    <dbReference type="NCBI Taxonomy" id="3141448"/>
    <lineage>
        <taxon>Bacteria</taxon>
        <taxon>Pseudomonadati</taxon>
        <taxon>Pseudomonadota</taxon>
        <taxon>Magnetococcia</taxon>
        <taxon>Magnetococcales</taxon>
        <taxon>Candidatus Magnetaquicoccaceae</taxon>
        <taxon>Candidatus Magnetaquiglobus</taxon>
    </lineage>
</organism>
<evidence type="ECO:0000313" key="3">
    <source>
        <dbReference type="EMBL" id="GAB0057898.1"/>
    </source>
</evidence>
<dbReference type="InterPro" id="IPR025587">
    <property type="entry name" value="DUF4351"/>
</dbReference>
<reference evidence="3 4" key="1">
    <citation type="submission" date="2024-05" db="EMBL/GenBank/DDBJ databases">
        <authorList>
            <consortium name="Candidatus Magnetaquicoccaceae bacterium FCR-1 genome sequencing consortium"/>
            <person name="Shimoshige H."/>
            <person name="Shimamura S."/>
            <person name="Taoka A."/>
            <person name="Kobayashi H."/>
            <person name="Maekawa T."/>
        </authorList>
    </citation>
    <scope>NUCLEOTIDE SEQUENCE [LARGE SCALE GENOMIC DNA]</scope>
    <source>
        <strain evidence="3 4">FCR-1</strain>
    </source>
</reference>
<name>A0ABQ0CAJ3_9PROT</name>
<keyword evidence="3" id="KW-0378">Hydrolase</keyword>
<sequence length="336" mass="38691">MSDLFQPHDRLFKALVSNPETAGALLREYLPQEIVALLAPGDPELEPGSFVSQELQPYYSDRLFRSTTLSGRNLFFYTLMEHKSYPDRKVAWQLFLGCSRFWEQQNQKNPEWTLLPAIVPFVLYHGAQEWKIPKEFHALIDADDALRPWLVNFPFTVTDLGPIPDSQLARNARLKACLLALKYGTRSPEEQMTALESIAAALMEAPELLIPIMLYLFTTFPHLDQSVVQDVVVRVCPQENVEMMSIFAREIIEQHKHTWLQDGEQRGRQEGFLDGEKKGRQEEAASMLLKLMRRKFGQTPDWVTEKVRSADLELLGVWSENVLFANSVDEVFIDRH</sequence>
<dbReference type="PANTHER" id="PTHR34611:SF2">
    <property type="entry name" value="INACTIVE RECOMBINATION-PROMOTING NUCLEASE-LIKE PROTEIN RPNE-RELATED"/>
    <property type="match status" value="1"/>
</dbReference>
<evidence type="ECO:0000259" key="1">
    <source>
        <dbReference type="Pfam" id="PF04754"/>
    </source>
</evidence>
<protein>
    <submittedName>
        <fullName evidence="3">Recombination-promoting nuclease RpnE</fullName>
        <ecNumber evidence="3">3.1.21.-</ecNumber>
    </submittedName>
</protein>
<feature type="domain" description="DUF4351" evidence="2">
    <location>
        <begin position="278"/>
        <end position="330"/>
    </location>
</feature>
<proteinExistence type="predicted"/>
<dbReference type="GO" id="GO:0016787">
    <property type="term" value="F:hydrolase activity"/>
    <property type="evidence" value="ECO:0007669"/>
    <property type="project" value="UniProtKB-KW"/>
</dbReference>
<accession>A0ABQ0CAJ3</accession>
<keyword evidence="4" id="KW-1185">Reference proteome</keyword>
<dbReference type="RefSeq" id="WP_420905584.1">
    <property type="nucleotide sequence ID" value="NZ_BAAFGK010000004.1"/>
</dbReference>
<gene>
    <name evidence="3" type="primary">rpnE</name>
    <name evidence="3" type="ORF">SIID45300_02232</name>
</gene>
<evidence type="ECO:0000313" key="4">
    <source>
        <dbReference type="Proteomes" id="UP001628193"/>
    </source>
</evidence>
<dbReference type="EC" id="3.1.21.-" evidence="3"/>
<dbReference type="Proteomes" id="UP001628193">
    <property type="component" value="Unassembled WGS sequence"/>
</dbReference>